<dbReference type="AlphaFoldDB" id="A0A9N9NH37"/>
<keyword evidence="1" id="KW-0175">Coiled coil</keyword>
<protein>
    <submittedName>
        <fullName evidence="2">14803_t:CDS:1</fullName>
    </submittedName>
</protein>
<feature type="non-terminal residue" evidence="2">
    <location>
        <position position="1"/>
    </location>
</feature>
<accession>A0A9N9NH37</accession>
<reference evidence="2" key="1">
    <citation type="submission" date="2021-06" db="EMBL/GenBank/DDBJ databases">
        <authorList>
            <person name="Kallberg Y."/>
            <person name="Tangrot J."/>
            <person name="Rosling A."/>
        </authorList>
    </citation>
    <scope>NUCLEOTIDE SEQUENCE</scope>
    <source>
        <strain evidence="2">UK204</strain>
    </source>
</reference>
<keyword evidence="3" id="KW-1185">Reference proteome</keyword>
<gene>
    <name evidence="2" type="ORF">FCALED_LOCUS15027</name>
</gene>
<dbReference type="EMBL" id="CAJVPQ010012441">
    <property type="protein sequence ID" value="CAG8731708.1"/>
    <property type="molecule type" value="Genomic_DNA"/>
</dbReference>
<name>A0A9N9NH37_9GLOM</name>
<evidence type="ECO:0000256" key="1">
    <source>
        <dbReference type="SAM" id="Coils"/>
    </source>
</evidence>
<sequence>KKRKVAEEAHEARLAYDQNKKNNKQRKVAEETHEELETRLVAEKKARCAHAHKKYLLKKSRETPQ</sequence>
<feature type="coiled-coil region" evidence="1">
    <location>
        <begin position="19"/>
        <end position="46"/>
    </location>
</feature>
<comment type="caution">
    <text evidence="2">The sequence shown here is derived from an EMBL/GenBank/DDBJ whole genome shotgun (WGS) entry which is preliminary data.</text>
</comment>
<evidence type="ECO:0000313" key="3">
    <source>
        <dbReference type="Proteomes" id="UP000789570"/>
    </source>
</evidence>
<organism evidence="2 3">
    <name type="scientific">Funneliformis caledonium</name>
    <dbReference type="NCBI Taxonomy" id="1117310"/>
    <lineage>
        <taxon>Eukaryota</taxon>
        <taxon>Fungi</taxon>
        <taxon>Fungi incertae sedis</taxon>
        <taxon>Mucoromycota</taxon>
        <taxon>Glomeromycotina</taxon>
        <taxon>Glomeromycetes</taxon>
        <taxon>Glomerales</taxon>
        <taxon>Glomeraceae</taxon>
        <taxon>Funneliformis</taxon>
    </lineage>
</organism>
<proteinExistence type="predicted"/>
<evidence type="ECO:0000313" key="2">
    <source>
        <dbReference type="EMBL" id="CAG8731708.1"/>
    </source>
</evidence>
<dbReference type="Proteomes" id="UP000789570">
    <property type="component" value="Unassembled WGS sequence"/>
</dbReference>